<dbReference type="GO" id="GO:0004674">
    <property type="term" value="F:protein serine/threonine kinase activity"/>
    <property type="evidence" value="ECO:0007669"/>
    <property type="project" value="UniProtKB-EC"/>
</dbReference>
<evidence type="ECO:0000256" key="10">
    <source>
        <dbReference type="ARBA" id="ARBA00030980"/>
    </source>
</evidence>
<evidence type="ECO:0000313" key="15">
    <source>
        <dbReference type="EMBL" id="RSL59879.1"/>
    </source>
</evidence>
<comment type="caution">
    <text evidence="15">The sequence shown here is derived from an EMBL/GenBank/DDBJ whole genome shotgun (WGS) entry which is preliminary data.</text>
</comment>
<keyword evidence="9" id="KW-0067">ATP-binding</keyword>
<dbReference type="Proteomes" id="UP000287972">
    <property type="component" value="Unassembled WGS sequence"/>
</dbReference>
<gene>
    <name evidence="15" type="ORF">CEP51_013860</name>
</gene>
<comment type="function">
    <text evidence="1">Component of the EKC/KEOPS complex that is required for the formation of a threonylcarbamoyl group on adenosine at position 37 (t(6)A37) in tRNAs that read codons beginning with adenine. The complex is probably involved in the transfer of the threonylcarbamoyl moiety of threonylcarbamoyl-AMP (TC-AMP) to the N6 group of A37. BUD32 has ATPase activity in the context of the EKC/KEOPS complex and likely plays a supporting role to the catalytic subunit KAE1. The EKC/KEOPS complex also promotes both telomere uncapping and telomere elongation. The complex is required for efficient recruitment of transcriptional coactivators.</text>
</comment>
<comment type="catalytic activity">
    <reaction evidence="13">
        <text>L-seryl-[protein] + ATP = O-phospho-L-seryl-[protein] + ADP + H(+)</text>
        <dbReference type="Rhea" id="RHEA:17989"/>
        <dbReference type="Rhea" id="RHEA-COMP:9863"/>
        <dbReference type="Rhea" id="RHEA-COMP:11604"/>
        <dbReference type="ChEBI" id="CHEBI:15378"/>
        <dbReference type="ChEBI" id="CHEBI:29999"/>
        <dbReference type="ChEBI" id="CHEBI:30616"/>
        <dbReference type="ChEBI" id="CHEBI:83421"/>
        <dbReference type="ChEBI" id="CHEBI:456216"/>
        <dbReference type="EC" id="2.7.11.1"/>
    </reaction>
</comment>
<comment type="catalytic activity">
    <reaction evidence="12">
        <text>L-threonyl-[protein] + ATP = O-phospho-L-threonyl-[protein] + ADP + H(+)</text>
        <dbReference type="Rhea" id="RHEA:46608"/>
        <dbReference type="Rhea" id="RHEA-COMP:11060"/>
        <dbReference type="Rhea" id="RHEA-COMP:11605"/>
        <dbReference type="ChEBI" id="CHEBI:15378"/>
        <dbReference type="ChEBI" id="CHEBI:30013"/>
        <dbReference type="ChEBI" id="CHEBI:30616"/>
        <dbReference type="ChEBI" id="CHEBI:61977"/>
        <dbReference type="ChEBI" id="CHEBI:456216"/>
        <dbReference type="EC" id="2.7.11.1"/>
    </reaction>
</comment>
<organism evidence="15 16">
    <name type="scientific">Fusarium floridanum</name>
    <dbReference type="NCBI Taxonomy" id="1325733"/>
    <lineage>
        <taxon>Eukaryota</taxon>
        <taxon>Fungi</taxon>
        <taxon>Dikarya</taxon>
        <taxon>Ascomycota</taxon>
        <taxon>Pezizomycotina</taxon>
        <taxon>Sordariomycetes</taxon>
        <taxon>Hypocreomycetidae</taxon>
        <taxon>Hypocreales</taxon>
        <taxon>Nectriaceae</taxon>
        <taxon>Fusarium</taxon>
        <taxon>Fusarium solani species complex</taxon>
    </lineage>
</organism>
<keyword evidence="8" id="KW-0418">Kinase</keyword>
<keyword evidence="7" id="KW-0547">Nucleotide-binding</keyword>
<evidence type="ECO:0000256" key="5">
    <source>
        <dbReference type="ARBA" id="ARBA00019973"/>
    </source>
</evidence>
<evidence type="ECO:0000256" key="7">
    <source>
        <dbReference type="ARBA" id="ARBA00022741"/>
    </source>
</evidence>
<evidence type="ECO:0000256" key="3">
    <source>
        <dbReference type="ARBA" id="ARBA00012513"/>
    </source>
</evidence>
<dbReference type="Gene3D" id="1.10.510.10">
    <property type="entry name" value="Transferase(Phosphotransferase) domain 1"/>
    <property type="match status" value="1"/>
</dbReference>
<evidence type="ECO:0000256" key="13">
    <source>
        <dbReference type="ARBA" id="ARBA00048679"/>
    </source>
</evidence>
<reference evidence="15 16" key="1">
    <citation type="submission" date="2017-06" db="EMBL/GenBank/DDBJ databases">
        <title>Comparative genomic analysis of Ambrosia Fusariam Clade fungi.</title>
        <authorList>
            <person name="Stajich J.E."/>
            <person name="Carrillo J."/>
            <person name="Kijimoto T."/>
            <person name="Eskalen A."/>
            <person name="O'Donnell K."/>
            <person name="Kasson M."/>
        </authorList>
    </citation>
    <scope>NUCLEOTIDE SEQUENCE [LARGE SCALE GENOMIC DNA]</scope>
    <source>
        <strain evidence="15 16">NRRL62606</strain>
    </source>
</reference>
<dbReference type="PANTHER" id="PTHR44329">
    <property type="entry name" value="SERINE/THREONINE-PROTEIN KINASE TNNI3K-RELATED"/>
    <property type="match status" value="1"/>
</dbReference>
<comment type="subunit">
    <text evidence="2">Component of the EKC/KEOPS complex composed of at least BUD32, CGI121, GON7, KAE1 and PCC1; the whole complex dimerizes.</text>
</comment>
<dbReference type="PROSITE" id="PS00109">
    <property type="entry name" value="PROTEIN_KINASE_TYR"/>
    <property type="match status" value="1"/>
</dbReference>
<dbReference type="InterPro" id="IPR000719">
    <property type="entry name" value="Prot_kinase_dom"/>
</dbReference>
<dbReference type="CDD" id="cd00180">
    <property type="entry name" value="PKc"/>
    <property type="match status" value="1"/>
</dbReference>
<dbReference type="SUPFAM" id="SSF56112">
    <property type="entry name" value="Protein kinase-like (PK-like)"/>
    <property type="match status" value="1"/>
</dbReference>
<protein>
    <recommendedName>
        <fullName evidence="5">EKC/KEOPS complex subunit BUD32</fullName>
        <ecNumber evidence="3">2.7.11.1</ecNumber>
    </recommendedName>
    <alternativeName>
        <fullName evidence="10 11">Atypical Serine/threonine protein kinase BUD32</fullName>
    </alternativeName>
    <alternativeName>
        <fullName evidence="4">EKC/KEOPS complex subunit bud32</fullName>
    </alternativeName>
</protein>
<evidence type="ECO:0000256" key="6">
    <source>
        <dbReference type="ARBA" id="ARBA00022679"/>
    </source>
</evidence>
<proteinExistence type="predicted"/>
<evidence type="ECO:0000259" key="14">
    <source>
        <dbReference type="PROSITE" id="PS50011"/>
    </source>
</evidence>
<evidence type="ECO:0000313" key="16">
    <source>
        <dbReference type="Proteomes" id="UP000287972"/>
    </source>
</evidence>
<dbReference type="AlphaFoldDB" id="A0A428Q3R6"/>
<dbReference type="EMBL" id="NKCL01000602">
    <property type="protein sequence ID" value="RSL59879.1"/>
    <property type="molecule type" value="Genomic_DNA"/>
</dbReference>
<dbReference type="EC" id="2.7.11.1" evidence="3"/>
<dbReference type="InterPro" id="IPR008266">
    <property type="entry name" value="Tyr_kinase_AS"/>
</dbReference>
<dbReference type="InterPro" id="IPR051681">
    <property type="entry name" value="Ser/Thr_Kinases-Pseudokinases"/>
</dbReference>
<dbReference type="PROSITE" id="PS50011">
    <property type="entry name" value="PROTEIN_KINASE_DOM"/>
    <property type="match status" value="1"/>
</dbReference>
<dbReference type="PANTHER" id="PTHR44329:SF288">
    <property type="entry name" value="MITOGEN-ACTIVATED PROTEIN KINASE KINASE KINASE 20"/>
    <property type="match status" value="1"/>
</dbReference>
<evidence type="ECO:0000256" key="11">
    <source>
        <dbReference type="ARBA" id="ARBA00033194"/>
    </source>
</evidence>
<sequence length="291" mass="31810">MTADDIQYPSGFGLQDVVGWGTTGLVVLDKPTSTVVKTPLDDENEPLIAREKQVYERFAEKGGHKGLLGYYGTFESGIRLQHASNYHLRSTNKKGRVSENQRLSWAIQIAEAMDFIHKAGVIHGDLTCANIFLDEELNAKLADFAGSSIDGSPLLVAVPASHEYPGSLQSIQGDLFAFGCIVYEIMTQQIPHHGKTDGEIRDLYTRGVFPDTSSLGALGGICKKCWLGQYPKSEALVQDLKGMYPNFRHQMPESLITSSPANNLSHKLDTPPLAIITTSVVVYSRLLAQAS</sequence>
<keyword evidence="6" id="KW-0808">Transferase</keyword>
<feature type="domain" description="Protein kinase" evidence="14">
    <location>
        <begin position="12"/>
        <end position="262"/>
    </location>
</feature>
<evidence type="ECO:0000256" key="12">
    <source>
        <dbReference type="ARBA" id="ARBA00047899"/>
    </source>
</evidence>
<name>A0A428Q3R6_9HYPO</name>
<accession>A0A428Q3R6</accession>
<evidence type="ECO:0000256" key="1">
    <source>
        <dbReference type="ARBA" id="ARBA00003747"/>
    </source>
</evidence>
<evidence type="ECO:0000256" key="8">
    <source>
        <dbReference type="ARBA" id="ARBA00022777"/>
    </source>
</evidence>
<dbReference type="GO" id="GO:0005524">
    <property type="term" value="F:ATP binding"/>
    <property type="evidence" value="ECO:0007669"/>
    <property type="project" value="UniProtKB-KW"/>
</dbReference>
<dbReference type="InterPro" id="IPR011009">
    <property type="entry name" value="Kinase-like_dom_sf"/>
</dbReference>
<keyword evidence="16" id="KW-1185">Reference proteome</keyword>
<evidence type="ECO:0000256" key="4">
    <source>
        <dbReference type="ARBA" id="ARBA00013948"/>
    </source>
</evidence>
<evidence type="ECO:0000256" key="9">
    <source>
        <dbReference type="ARBA" id="ARBA00022840"/>
    </source>
</evidence>
<evidence type="ECO:0000256" key="2">
    <source>
        <dbReference type="ARBA" id="ARBA00011534"/>
    </source>
</evidence>
<dbReference type="Pfam" id="PF00069">
    <property type="entry name" value="Pkinase"/>
    <property type="match status" value="1"/>
</dbReference>